<evidence type="ECO:0000256" key="8">
    <source>
        <dbReference type="NCBIfam" id="TIGR01224"/>
    </source>
</evidence>
<dbReference type="SUPFAM" id="SSF51338">
    <property type="entry name" value="Composite domain of metallo-dependent hydrolases"/>
    <property type="match status" value="2"/>
</dbReference>
<gene>
    <name evidence="10" type="ORF">MED217_06427</name>
</gene>
<dbReference type="RefSeq" id="WP_009779669.1">
    <property type="nucleotide sequence ID" value="NZ_CH672395.1"/>
</dbReference>
<dbReference type="EC" id="3.5.2.7" evidence="2 8"/>
<evidence type="ECO:0000313" key="11">
    <source>
        <dbReference type="Proteomes" id="UP000001601"/>
    </source>
</evidence>
<dbReference type="SUPFAM" id="SSF51556">
    <property type="entry name" value="Metallo-dependent hydrolases"/>
    <property type="match status" value="1"/>
</dbReference>
<keyword evidence="5" id="KW-0369">Histidine metabolism</keyword>
<keyword evidence="7" id="KW-0408">Iron</keyword>
<dbReference type="Proteomes" id="UP000001601">
    <property type="component" value="Unassembled WGS sequence"/>
</dbReference>
<dbReference type="GO" id="GO:0050480">
    <property type="term" value="F:imidazolonepropionase activity"/>
    <property type="evidence" value="ECO:0007669"/>
    <property type="project" value="UniProtKB-UniRule"/>
</dbReference>
<dbReference type="NCBIfam" id="TIGR01224">
    <property type="entry name" value="hutI"/>
    <property type="match status" value="1"/>
</dbReference>
<sequence length="414" mass="44853">MYTYIGPIKELITLAELPVRGALSDDQLHPLKNYGILIKDGTIEQIDVHEKLYEKAQNLNAHLEILEEDFCALPGFIDSHTHICFGGSRARDYAMRNAGKTYLEIAEAGGGIWDTVTETRKATQEQLVEDIVKRANLLLQKGITTIEVKSGYGLSIDEELKMLHAIKTANTKTEATLIATCLAAHTIPREYKGNPEGYIQLITEELLPVVKEEKLANRVDAFIEKGSFTAKTIKPYFDKAQELGFDITVHADQFTTGGSAVALEYQAVSADHLEASTAAEIQILAKSNTVATALPGASIGLGCAFTPARELLDHNGTLAIASDWNPGSAPMGDLLTQAAILGTFQKLSNAEVLAGITVRAAKALNLEQDASIKAGNAADLILFKTASYQDVLYHQGQLQPARVFKNGKLVFKAS</sequence>
<proteinExistence type="predicted"/>
<dbReference type="InterPro" id="IPR032466">
    <property type="entry name" value="Metal_Hydrolase"/>
</dbReference>
<dbReference type="PANTHER" id="PTHR42752">
    <property type="entry name" value="IMIDAZOLONEPROPIONASE"/>
    <property type="match status" value="1"/>
</dbReference>
<dbReference type="OrthoDB" id="9776455at2"/>
<keyword evidence="6" id="KW-0862">Zinc</keyword>
<dbReference type="Gene3D" id="2.30.40.10">
    <property type="entry name" value="Urease, subunit C, domain 1"/>
    <property type="match status" value="1"/>
</dbReference>
<evidence type="ECO:0000256" key="2">
    <source>
        <dbReference type="ARBA" id="ARBA00012864"/>
    </source>
</evidence>
<evidence type="ECO:0000256" key="7">
    <source>
        <dbReference type="ARBA" id="ARBA00023004"/>
    </source>
</evidence>
<dbReference type="EMBL" id="AANC01000002">
    <property type="protein sequence ID" value="EAQ50647.1"/>
    <property type="molecule type" value="Genomic_DNA"/>
</dbReference>
<name>A3XIH4_LEEBM</name>
<dbReference type="Pfam" id="PF01979">
    <property type="entry name" value="Amidohydro_1"/>
    <property type="match status" value="1"/>
</dbReference>
<dbReference type="HOGENOM" id="CLU_041647_0_1_10"/>
<evidence type="ECO:0000313" key="10">
    <source>
        <dbReference type="EMBL" id="EAQ50647.1"/>
    </source>
</evidence>
<evidence type="ECO:0000256" key="5">
    <source>
        <dbReference type="ARBA" id="ARBA00022808"/>
    </source>
</evidence>
<keyword evidence="3" id="KW-0479">Metal-binding</keyword>
<organism evidence="10 11">
    <name type="scientific">Leeuwenhoekiella blandensis (strain CECT 7118 / CCUG 51940 / KCTC 22103 / MED217)</name>
    <name type="common">Flavobacterium sp. (strain MED217)</name>
    <dbReference type="NCBI Taxonomy" id="398720"/>
    <lineage>
        <taxon>Bacteria</taxon>
        <taxon>Pseudomonadati</taxon>
        <taxon>Bacteroidota</taxon>
        <taxon>Flavobacteriia</taxon>
        <taxon>Flavobacteriales</taxon>
        <taxon>Flavobacteriaceae</taxon>
        <taxon>Leeuwenhoekiella</taxon>
    </lineage>
</organism>
<evidence type="ECO:0000259" key="9">
    <source>
        <dbReference type="Pfam" id="PF01979"/>
    </source>
</evidence>
<dbReference type="PANTHER" id="PTHR42752:SF1">
    <property type="entry name" value="IMIDAZOLONEPROPIONASE-RELATED"/>
    <property type="match status" value="1"/>
</dbReference>
<keyword evidence="11" id="KW-1185">Reference proteome</keyword>
<evidence type="ECO:0000256" key="6">
    <source>
        <dbReference type="ARBA" id="ARBA00022833"/>
    </source>
</evidence>
<dbReference type="AlphaFoldDB" id="A3XIH4"/>
<reference evidence="10 11" key="1">
    <citation type="journal article" date="2007" name="Nature">
        <title>Light stimulates growth of proteorhodopsin-containing marine Flavobacteria.</title>
        <authorList>
            <person name="Gomez-Consarnau L."/>
            <person name="Gonzalez J.M."/>
            <person name="Coll-Llado M."/>
            <person name="Gourdon P."/>
            <person name="Pascher T."/>
            <person name="Neutze R."/>
            <person name="Pedros-Alio C."/>
            <person name="Pinhassi J."/>
        </authorList>
    </citation>
    <scope>NUCLEOTIDE SEQUENCE [LARGE SCALE GENOMIC DNA]</scope>
    <source>
        <strain evidence="10 11">MED217</strain>
    </source>
</reference>
<dbReference type="STRING" id="398720.MED217_06427"/>
<comment type="pathway">
    <text evidence="1">Amino-acid degradation.</text>
</comment>
<dbReference type="eggNOG" id="COG1228">
    <property type="taxonomic scope" value="Bacteria"/>
</dbReference>
<protein>
    <recommendedName>
        <fullName evidence="2 8">Imidazolonepropionase</fullName>
        <ecNumber evidence="2 8">3.5.2.7</ecNumber>
    </recommendedName>
</protein>
<feature type="domain" description="Amidohydrolase-related" evidence="9">
    <location>
        <begin position="72"/>
        <end position="410"/>
    </location>
</feature>
<evidence type="ECO:0000256" key="4">
    <source>
        <dbReference type="ARBA" id="ARBA00022801"/>
    </source>
</evidence>
<dbReference type="Gene3D" id="3.20.20.140">
    <property type="entry name" value="Metal-dependent hydrolases"/>
    <property type="match status" value="1"/>
</dbReference>
<keyword evidence="4" id="KW-0378">Hydrolase</keyword>
<dbReference type="GO" id="GO:0019556">
    <property type="term" value="P:L-histidine catabolic process to glutamate and formamide"/>
    <property type="evidence" value="ECO:0007669"/>
    <property type="project" value="UniProtKB-UniRule"/>
</dbReference>
<accession>A3XIH4</accession>
<evidence type="ECO:0000256" key="3">
    <source>
        <dbReference type="ARBA" id="ARBA00022723"/>
    </source>
</evidence>
<dbReference type="GO" id="GO:0005737">
    <property type="term" value="C:cytoplasm"/>
    <property type="evidence" value="ECO:0007669"/>
    <property type="project" value="UniProtKB-UniRule"/>
</dbReference>
<comment type="caution">
    <text evidence="10">The sequence shown here is derived from an EMBL/GenBank/DDBJ whole genome shotgun (WGS) entry which is preliminary data.</text>
</comment>
<dbReference type="InterPro" id="IPR005920">
    <property type="entry name" value="HutI"/>
</dbReference>
<evidence type="ECO:0000256" key="1">
    <source>
        <dbReference type="ARBA" id="ARBA00005023"/>
    </source>
</evidence>
<dbReference type="InterPro" id="IPR006680">
    <property type="entry name" value="Amidohydro-rel"/>
</dbReference>
<dbReference type="InterPro" id="IPR011059">
    <property type="entry name" value="Metal-dep_hydrolase_composite"/>
</dbReference>
<dbReference type="GO" id="GO:0046872">
    <property type="term" value="F:metal ion binding"/>
    <property type="evidence" value="ECO:0007669"/>
    <property type="project" value="UniProtKB-KW"/>
</dbReference>